<evidence type="ECO:0000256" key="4">
    <source>
        <dbReference type="SAM" id="SignalP"/>
    </source>
</evidence>
<dbReference type="Gene3D" id="2.40.30.170">
    <property type="match status" value="1"/>
</dbReference>
<dbReference type="Gene3D" id="2.40.50.100">
    <property type="match status" value="1"/>
</dbReference>
<dbReference type="Proteomes" id="UP001056132">
    <property type="component" value="Chromosome 2"/>
</dbReference>
<dbReference type="KEGG" id="ccam:M5D45_19605"/>
<feature type="signal peptide" evidence="4">
    <location>
        <begin position="1"/>
        <end position="35"/>
    </location>
</feature>
<reference evidence="5" key="1">
    <citation type="journal article" date="2022" name="Microbiol. Resour. Announc.">
        <title>Genome Sequence of Cupriavidus campinensis Strain G5, a Member of a Bacterial Consortium Capable of Polyethylene Degradation.</title>
        <authorList>
            <person name="Schneider B."/>
            <person name="Pfeiffer F."/>
            <person name="Dyall-Smith M."/>
            <person name="Kunte H.J."/>
        </authorList>
    </citation>
    <scope>NUCLEOTIDE SEQUENCE</scope>
    <source>
        <strain evidence="5">G5</strain>
    </source>
</reference>
<dbReference type="PANTHER" id="PTHR30097">
    <property type="entry name" value="CATION EFFLUX SYSTEM PROTEIN CUSB"/>
    <property type="match status" value="1"/>
</dbReference>
<reference evidence="5" key="2">
    <citation type="submission" date="2022-05" db="EMBL/GenBank/DDBJ databases">
        <authorList>
            <person name="Kunte H.-J."/>
        </authorList>
    </citation>
    <scope>NUCLEOTIDE SEQUENCE</scope>
    <source>
        <strain evidence="5">G5</strain>
    </source>
</reference>
<dbReference type="RefSeq" id="WP_244844634.1">
    <property type="nucleotide sequence ID" value="NZ_CAJPVH010000009.1"/>
</dbReference>
<dbReference type="AlphaFoldDB" id="A0AAE9I6V7"/>
<organism evidence="5 6">
    <name type="scientific">Cupriavidus campinensis</name>
    <dbReference type="NCBI Taxonomy" id="151783"/>
    <lineage>
        <taxon>Bacteria</taxon>
        <taxon>Pseudomonadati</taxon>
        <taxon>Pseudomonadota</taxon>
        <taxon>Betaproteobacteria</taxon>
        <taxon>Burkholderiales</taxon>
        <taxon>Burkholderiaceae</taxon>
        <taxon>Cupriavidus</taxon>
    </lineage>
</organism>
<evidence type="ECO:0000313" key="5">
    <source>
        <dbReference type="EMBL" id="URF07411.1"/>
    </source>
</evidence>
<proteinExistence type="predicted"/>
<protein>
    <submittedName>
        <fullName evidence="5">Efflux RND transporter periplasmic adaptor subunit</fullName>
    </submittedName>
</protein>
<dbReference type="GO" id="GO:0030313">
    <property type="term" value="C:cell envelope"/>
    <property type="evidence" value="ECO:0007669"/>
    <property type="project" value="TreeGrafter"/>
</dbReference>
<dbReference type="InterPro" id="IPR051909">
    <property type="entry name" value="MFP_Cation_Efflux"/>
</dbReference>
<feature type="region of interest" description="Disordered" evidence="3">
    <location>
        <begin position="34"/>
        <end position="62"/>
    </location>
</feature>
<dbReference type="Gene3D" id="2.40.420.20">
    <property type="match status" value="1"/>
</dbReference>
<name>A0AAE9I6V7_9BURK</name>
<evidence type="ECO:0000256" key="3">
    <source>
        <dbReference type="SAM" id="MobiDB-lite"/>
    </source>
</evidence>
<dbReference type="Gene3D" id="1.10.287.470">
    <property type="entry name" value="Helix hairpin bin"/>
    <property type="match status" value="1"/>
</dbReference>
<keyword evidence="4" id="KW-0732">Signal</keyword>
<evidence type="ECO:0000313" key="6">
    <source>
        <dbReference type="Proteomes" id="UP001056132"/>
    </source>
</evidence>
<sequence length="385" mass="40302">MLVDPFPEGRAAMNKITIAIAISALIASHAMSVSAAPGAHGPDGEHLDTAAGTGSGLLRLPDGSVQVPKLAQRRMGIRTMMPQSGEHPQSVTLNATVVMDPNAGGRVQAGHPGWLEPPRSGFPVLGQRVAKGQTLAVLRHKNEPFDIGNQQAQLATLTANLKLARQRLERLESLQDSIPRKDIDAARAEVQSLSGQRDAVTTSLHPTAPLRAPASGVIASASVVAGQVVAPQDVLFEIVDPLHLLIEAQTADTSLVGRIRDGVLADGGKSGGMLKFVGAGRSLKNGAVPLTFSLADGASTLAVGQPLTVLARLSDTMQGIALPSEALVRNPNNEPVVWVKSGTQRFIAQLVEVRTLDARTVIVTRGLSPENRVVVTGAALINQIR</sequence>
<feature type="chain" id="PRO_5041907358" evidence="4">
    <location>
        <begin position="36"/>
        <end position="385"/>
    </location>
</feature>
<accession>A0AAE9I6V7</accession>
<dbReference type="GO" id="GO:0015679">
    <property type="term" value="P:plasma membrane copper ion transport"/>
    <property type="evidence" value="ECO:0007669"/>
    <property type="project" value="TreeGrafter"/>
</dbReference>
<keyword evidence="2" id="KW-0175">Coiled coil</keyword>
<keyword evidence="1" id="KW-0813">Transport</keyword>
<evidence type="ECO:0000256" key="2">
    <source>
        <dbReference type="SAM" id="Coils"/>
    </source>
</evidence>
<dbReference type="EMBL" id="CP097331">
    <property type="protein sequence ID" value="URF07411.1"/>
    <property type="molecule type" value="Genomic_DNA"/>
</dbReference>
<feature type="coiled-coil region" evidence="2">
    <location>
        <begin position="147"/>
        <end position="174"/>
    </location>
</feature>
<dbReference type="GO" id="GO:0060003">
    <property type="term" value="P:copper ion export"/>
    <property type="evidence" value="ECO:0007669"/>
    <property type="project" value="TreeGrafter"/>
</dbReference>
<evidence type="ECO:0000256" key="1">
    <source>
        <dbReference type="ARBA" id="ARBA00022448"/>
    </source>
</evidence>
<dbReference type="SUPFAM" id="SSF111369">
    <property type="entry name" value="HlyD-like secretion proteins"/>
    <property type="match status" value="1"/>
</dbReference>
<dbReference type="PANTHER" id="PTHR30097:SF4">
    <property type="entry name" value="SLR6042 PROTEIN"/>
    <property type="match status" value="1"/>
</dbReference>
<gene>
    <name evidence="5" type="ORF">M5D45_19605</name>
</gene>